<name>A0AAD7TBG1_9TELE</name>
<protein>
    <recommendedName>
        <fullName evidence="4">B30.2/SPRY domain-containing protein</fullName>
    </recommendedName>
</protein>
<dbReference type="SUPFAM" id="SSF49899">
    <property type="entry name" value="Concanavalin A-like lectins/glucanases"/>
    <property type="match status" value="1"/>
</dbReference>
<dbReference type="Proteomes" id="UP001221898">
    <property type="component" value="Unassembled WGS sequence"/>
</dbReference>
<reference evidence="2" key="1">
    <citation type="journal article" date="2023" name="Science">
        <title>Genome structures resolve the early diversification of teleost fishes.</title>
        <authorList>
            <person name="Parey E."/>
            <person name="Louis A."/>
            <person name="Montfort J."/>
            <person name="Bouchez O."/>
            <person name="Roques C."/>
            <person name="Iampietro C."/>
            <person name="Lluch J."/>
            <person name="Castinel A."/>
            <person name="Donnadieu C."/>
            <person name="Desvignes T."/>
            <person name="Floi Bucao C."/>
            <person name="Jouanno E."/>
            <person name="Wen M."/>
            <person name="Mejri S."/>
            <person name="Dirks R."/>
            <person name="Jansen H."/>
            <person name="Henkel C."/>
            <person name="Chen W.J."/>
            <person name="Zahm M."/>
            <person name="Cabau C."/>
            <person name="Klopp C."/>
            <person name="Thompson A.W."/>
            <person name="Robinson-Rechavi M."/>
            <person name="Braasch I."/>
            <person name="Lecointre G."/>
            <person name="Bobe J."/>
            <person name="Postlethwait J.H."/>
            <person name="Berthelot C."/>
            <person name="Roest Crollius H."/>
            <person name="Guiguen Y."/>
        </authorList>
    </citation>
    <scope>NUCLEOTIDE SEQUENCE</scope>
    <source>
        <strain evidence="2">NC1722</strain>
    </source>
</reference>
<organism evidence="2 3">
    <name type="scientific">Aldrovandia affinis</name>
    <dbReference type="NCBI Taxonomy" id="143900"/>
    <lineage>
        <taxon>Eukaryota</taxon>
        <taxon>Metazoa</taxon>
        <taxon>Chordata</taxon>
        <taxon>Craniata</taxon>
        <taxon>Vertebrata</taxon>
        <taxon>Euteleostomi</taxon>
        <taxon>Actinopterygii</taxon>
        <taxon>Neopterygii</taxon>
        <taxon>Teleostei</taxon>
        <taxon>Notacanthiformes</taxon>
        <taxon>Halosauridae</taxon>
        <taxon>Aldrovandia</taxon>
    </lineage>
</organism>
<evidence type="ECO:0000256" key="1">
    <source>
        <dbReference type="SAM" id="MobiDB-lite"/>
    </source>
</evidence>
<dbReference type="InterPro" id="IPR043136">
    <property type="entry name" value="B30.2/SPRY_sf"/>
</dbReference>
<proteinExistence type="predicted"/>
<keyword evidence="3" id="KW-1185">Reference proteome</keyword>
<dbReference type="Gene3D" id="2.60.120.920">
    <property type="match status" value="1"/>
</dbReference>
<comment type="caution">
    <text evidence="2">The sequence shown here is derived from an EMBL/GenBank/DDBJ whole genome shotgun (WGS) entry which is preliminary data.</text>
</comment>
<dbReference type="EMBL" id="JAINUG010000003">
    <property type="protein sequence ID" value="KAJ8417901.1"/>
    <property type="molecule type" value="Genomic_DNA"/>
</dbReference>
<gene>
    <name evidence="2" type="ORF">AAFF_G00227440</name>
</gene>
<dbReference type="InterPro" id="IPR013320">
    <property type="entry name" value="ConA-like_dom_sf"/>
</dbReference>
<feature type="region of interest" description="Disordered" evidence="1">
    <location>
        <begin position="53"/>
        <end position="74"/>
    </location>
</feature>
<evidence type="ECO:0008006" key="4">
    <source>
        <dbReference type="Google" id="ProtNLM"/>
    </source>
</evidence>
<accession>A0AAD7TBG1</accession>
<evidence type="ECO:0000313" key="2">
    <source>
        <dbReference type="EMBL" id="KAJ8417901.1"/>
    </source>
</evidence>
<dbReference type="AlphaFoldDB" id="A0AAD7TBG1"/>
<sequence length="142" mass="16071">MAQISTQFTGLQSFLRVRDKELKEEVKEEERKALVPMQESLVVRTCGPYASVGEGSGGCGRARTSARPTASSQWDPTESHLQFFVWKEMLRIIKPALDFSMSHMWSSAGFQSGQHYWKVMVGERTHWSLGVDTQFDGRKQGV</sequence>
<evidence type="ECO:0000313" key="3">
    <source>
        <dbReference type="Proteomes" id="UP001221898"/>
    </source>
</evidence>